<accession>A0A7J7LAL1</accession>
<dbReference type="Proteomes" id="UP000541444">
    <property type="component" value="Unassembled WGS sequence"/>
</dbReference>
<keyword evidence="2" id="KW-1185">Reference proteome</keyword>
<organism evidence="1 2">
    <name type="scientific">Kingdonia uniflora</name>
    <dbReference type="NCBI Taxonomy" id="39325"/>
    <lineage>
        <taxon>Eukaryota</taxon>
        <taxon>Viridiplantae</taxon>
        <taxon>Streptophyta</taxon>
        <taxon>Embryophyta</taxon>
        <taxon>Tracheophyta</taxon>
        <taxon>Spermatophyta</taxon>
        <taxon>Magnoliopsida</taxon>
        <taxon>Ranunculales</taxon>
        <taxon>Circaeasteraceae</taxon>
        <taxon>Kingdonia</taxon>
    </lineage>
</organism>
<proteinExistence type="predicted"/>
<dbReference type="OrthoDB" id="1939300at2759"/>
<sequence>MERIELKSLPFGVNMRNIHINMRDHEGMARIASLIGKPIRLDRANEERPTNSFSGVLFEVEASKPLSTILALIYDSAKVYTVNVDYNCVPVRCN</sequence>
<evidence type="ECO:0000313" key="1">
    <source>
        <dbReference type="EMBL" id="KAF6139706.1"/>
    </source>
</evidence>
<evidence type="ECO:0000313" key="2">
    <source>
        <dbReference type="Proteomes" id="UP000541444"/>
    </source>
</evidence>
<reference evidence="1 2" key="1">
    <citation type="journal article" date="2020" name="IScience">
        <title>Genome Sequencing of the Endangered Kingdonia uniflora (Circaeasteraceae, Ranunculales) Reveals Potential Mechanisms of Evolutionary Specialization.</title>
        <authorList>
            <person name="Sun Y."/>
            <person name="Deng T."/>
            <person name="Zhang A."/>
            <person name="Moore M.J."/>
            <person name="Landis J.B."/>
            <person name="Lin N."/>
            <person name="Zhang H."/>
            <person name="Zhang X."/>
            <person name="Huang J."/>
            <person name="Zhang X."/>
            <person name="Sun H."/>
            <person name="Wang H."/>
        </authorList>
    </citation>
    <scope>NUCLEOTIDE SEQUENCE [LARGE SCALE GENOMIC DNA]</scope>
    <source>
        <strain evidence="1">TB1705</strain>
        <tissue evidence="1">Leaf</tissue>
    </source>
</reference>
<gene>
    <name evidence="1" type="ORF">GIB67_006654</name>
</gene>
<comment type="caution">
    <text evidence="1">The sequence shown here is derived from an EMBL/GenBank/DDBJ whole genome shotgun (WGS) entry which is preliminary data.</text>
</comment>
<protein>
    <submittedName>
        <fullName evidence="1">Uncharacterized protein</fullName>
    </submittedName>
</protein>
<dbReference type="AlphaFoldDB" id="A0A7J7LAL1"/>
<dbReference type="EMBL" id="JACGCM010002456">
    <property type="protein sequence ID" value="KAF6139706.1"/>
    <property type="molecule type" value="Genomic_DNA"/>
</dbReference>
<name>A0A7J7LAL1_9MAGN</name>